<accession>A0A0K1ELI8</accession>
<sequence length="98" mass="11020">MTEFSVAEAGGNRQERGIPMKPHQQNPNDQRSNVKNPNNEAFRTDQANRNEQRGMRAPGQEGDTARQGDVRPQQGQPNAGQQVPQQRQQPPNPQNPKR</sequence>
<gene>
    <name evidence="2" type="ORF">CMC5_059600</name>
</gene>
<organism evidence="2 3">
    <name type="scientific">Chondromyces crocatus</name>
    <dbReference type="NCBI Taxonomy" id="52"/>
    <lineage>
        <taxon>Bacteria</taxon>
        <taxon>Pseudomonadati</taxon>
        <taxon>Myxococcota</taxon>
        <taxon>Polyangia</taxon>
        <taxon>Polyangiales</taxon>
        <taxon>Polyangiaceae</taxon>
        <taxon>Chondromyces</taxon>
    </lineage>
</organism>
<name>A0A0K1ELI8_CHOCO</name>
<protein>
    <submittedName>
        <fullName evidence="2">Uncharacterized protein</fullName>
    </submittedName>
</protein>
<evidence type="ECO:0000313" key="2">
    <source>
        <dbReference type="EMBL" id="AKT41749.1"/>
    </source>
</evidence>
<proteinExistence type="predicted"/>
<keyword evidence="3" id="KW-1185">Reference proteome</keyword>
<feature type="compositionally biased region" description="Basic and acidic residues" evidence="1">
    <location>
        <begin position="42"/>
        <end position="54"/>
    </location>
</feature>
<feature type="region of interest" description="Disordered" evidence="1">
    <location>
        <begin position="1"/>
        <end position="98"/>
    </location>
</feature>
<dbReference type="STRING" id="52.CMC5_059600"/>
<dbReference type="Proteomes" id="UP000067626">
    <property type="component" value="Chromosome"/>
</dbReference>
<dbReference type="AlphaFoldDB" id="A0A0K1ELI8"/>
<feature type="compositionally biased region" description="Low complexity" evidence="1">
    <location>
        <begin position="71"/>
        <end position="89"/>
    </location>
</feature>
<evidence type="ECO:0000313" key="3">
    <source>
        <dbReference type="Proteomes" id="UP000067626"/>
    </source>
</evidence>
<feature type="compositionally biased region" description="Polar residues" evidence="1">
    <location>
        <begin position="23"/>
        <end position="41"/>
    </location>
</feature>
<evidence type="ECO:0000256" key="1">
    <source>
        <dbReference type="SAM" id="MobiDB-lite"/>
    </source>
</evidence>
<dbReference type="KEGG" id="ccro:CMC5_059600"/>
<reference evidence="2 3" key="1">
    <citation type="submission" date="2015-07" db="EMBL/GenBank/DDBJ databases">
        <title>Genome analysis of myxobacterium Chondromyces crocatus Cm c5 reveals a high potential for natural compound synthesis and the genetic basis for the loss of fruiting body formation.</title>
        <authorList>
            <person name="Zaburannyi N."/>
            <person name="Bunk B."/>
            <person name="Maier J."/>
            <person name="Overmann J."/>
            <person name="Mueller R."/>
        </authorList>
    </citation>
    <scope>NUCLEOTIDE SEQUENCE [LARGE SCALE GENOMIC DNA]</scope>
    <source>
        <strain evidence="2 3">Cm c5</strain>
    </source>
</reference>
<dbReference type="EMBL" id="CP012159">
    <property type="protein sequence ID" value="AKT41749.1"/>
    <property type="molecule type" value="Genomic_DNA"/>
</dbReference>